<dbReference type="Proteomes" id="UP000441333">
    <property type="component" value="Unassembled WGS sequence"/>
</dbReference>
<evidence type="ECO:0000313" key="2">
    <source>
        <dbReference type="Proteomes" id="UP000441333"/>
    </source>
</evidence>
<reference evidence="1 2" key="1">
    <citation type="submission" date="2019-09" db="EMBL/GenBank/DDBJ databases">
        <authorList>
            <person name="Cao W.R."/>
        </authorList>
    </citation>
    <scope>NUCLEOTIDE SEQUENCE [LARGE SCALE GENOMIC DNA]</scope>
    <source>
        <strain evidence="1 2">B1N29</strain>
    </source>
</reference>
<gene>
    <name evidence="1" type="ORF">F6U93_11335</name>
</gene>
<proteinExistence type="predicted"/>
<keyword evidence="2" id="KW-1185">Reference proteome</keyword>
<name>A0A6N6MA06_9FLAO</name>
<comment type="caution">
    <text evidence="1">The sequence shown here is derived from an EMBL/GenBank/DDBJ whole genome shotgun (WGS) entry which is preliminary data.</text>
</comment>
<protein>
    <submittedName>
        <fullName evidence="1">Uncharacterized protein</fullName>
    </submittedName>
</protein>
<evidence type="ECO:0000313" key="1">
    <source>
        <dbReference type="EMBL" id="KAB1067340.1"/>
    </source>
</evidence>
<dbReference type="RefSeq" id="WP_150939880.1">
    <property type="nucleotide sequence ID" value="NZ_WAAT01000049.1"/>
</dbReference>
<sequence length="215" mass="25105">MKTIKFFILFILFSQVSFGQNNCGDFKNYEESQKWIKGIKQLNLEERKNKIFDRIKCEQESEQIEIDFWLTIIIDGGIFSTANDIAKEQIENLKLIPAESIDITQSLCESDGIYPEKCNLGFVLINRPEKPVLNEITEFKNIRIKRRKGKIIIKLESETEDDIEFELNHLLKGHSTTLFVNTELKKGNNRFVFKRSNNLQLVETEINGKKLIMII</sequence>
<organism evidence="1 2">
    <name type="scientific">Pseudotamlana haliotis</name>
    <dbReference type="NCBI Taxonomy" id="2614804"/>
    <lineage>
        <taxon>Bacteria</taxon>
        <taxon>Pseudomonadati</taxon>
        <taxon>Bacteroidota</taxon>
        <taxon>Flavobacteriia</taxon>
        <taxon>Flavobacteriales</taxon>
        <taxon>Flavobacteriaceae</taxon>
        <taxon>Pseudotamlana</taxon>
    </lineage>
</organism>
<dbReference type="AlphaFoldDB" id="A0A6N6MA06"/>
<dbReference type="EMBL" id="WAAT01000049">
    <property type="protein sequence ID" value="KAB1067340.1"/>
    <property type="molecule type" value="Genomic_DNA"/>
</dbReference>
<accession>A0A6N6MA06</accession>